<dbReference type="PROSITE" id="PS50089">
    <property type="entry name" value="ZF_RING_2"/>
    <property type="match status" value="1"/>
</dbReference>
<keyword evidence="1" id="KW-0863">Zinc-finger</keyword>
<dbReference type="PANTHER" id="PTHR10579:SF55">
    <property type="entry name" value="E3 UBIQUITIN-PROTEIN LIGASE WAV3"/>
    <property type="match status" value="1"/>
</dbReference>
<evidence type="ECO:0000313" key="4">
    <source>
        <dbReference type="EMBL" id="KAJ0962786.1"/>
    </source>
</evidence>
<feature type="domain" description="RING-type" evidence="3">
    <location>
        <begin position="5"/>
        <end position="50"/>
    </location>
</feature>
<evidence type="ECO:0000313" key="5">
    <source>
        <dbReference type="Proteomes" id="UP001085076"/>
    </source>
</evidence>
<evidence type="ECO:0000256" key="1">
    <source>
        <dbReference type="PROSITE-ProRule" id="PRU00175"/>
    </source>
</evidence>
<comment type="caution">
    <text evidence="4">The sequence shown here is derived from an EMBL/GenBank/DDBJ whole genome shotgun (WGS) entry which is preliminary data.</text>
</comment>
<reference evidence="4" key="2">
    <citation type="journal article" date="2022" name="Hortic Res">
        <title>The genome of Dioscorea zingiberensis sheds light on the biosynthesis, origin and evolution of the medicinally important diosgenin saponins.</title>
        <authorList>
            <person name="Li Y."/>
            <person name="Tan C."/>
            <person name="Li Z."/>
            <person name="Guo J."/>
            <person name="Li S."/>
            <person name="Chen X."/>
            <person name="Wang C."/>
            <person name="Dai X."/>
            <person name="Yang H."/>
            <person name="Song W."/>
            <person name="Hou L."/>
            <person name="Xu J."/>
            <person name="Tong Z."/>
            <person name="Xu A."/>
            <person name="Yuan X."/>
            <person name="Wang W."/>
            <person name="Yang Q."/>
            <person name="Chen L."/>
            <person name="Sun Z."/>
            <person name="Wang K."/>
            <person name="Pan B."/>
            <person name="Chen J."/>
            <person name="Bao Y."/>
            <person name="Liu F."/>
            <person name="Qi X."/>
            <person name="Gang D.R."/>
            <person name="Wen J."/>
            <person name="Li J."/>
        </authorList>
    </citation>
    <scope>NUCLEOTIDE SEQUENCE</scope>
    <source>
        <strain evidence="4">Dzin_1.0</strain>
    </source>
</reference>
<evidence type="ECO:0000256" key="2">
    <source>
        <dbReference type="SAM" id="Phobius"/>
    </source>
</evidence>
<dbReference type="Pfam" id="PF17123">
    <property type="entry name" value="zf-RING_11"/>
    <property type="match status" value="1"/>
</dbReference>
<dbReference type="InterPro" id="IPR001841">
    <property type="entry name" value="Znf_RING"/>
</dbReference>
<keyword evidence="2" id="KW-0812">Transmembrane</keyword>
<dbReference type="AlphaFoldDB" id="A0A9D5BY95"/>
<dbReference type="Proteomes" id="UP001085076">
    <property type="component" value="Miscellaneous, Linkage group lg09"/>
</dbReference>
<proteinExistence type="predicted"/>
<keyword evidence="2" id="KW-1133">Transmembrane helix</keyword>
<dbReference type="Pfam" id="PF25575">
    <property type="entry name" value="TPR_BSK1_C"/>
    <property type="match status" value="1"/>
</dbReference>
<name>A0A9D5BY95_9LILI</name>
<protein>
    <recommendedName>
        <fullName evidence="3">RING-type domain-containing protein</fullName>
    </recommendedName>
</protein>
<reference evidence="4" key="1">
    <citation type="submission" date="2021-03" db="EMBL/GenBank/DDBJ databases">
        <authorList>
            <person name="Li Z."/>
            <person name="Yang C."/>
        </authorList>
    </citation>
    <scope>NUCLEOTIDE SEQUENCE</scope>
    <source>
        <strain evidence="4">Dzin_1.0</strain>
        <tissue evidence="4">Leaf</tissue>
    </source>
</reference>
<dbReference type="InterPro" id="IPR013083">
    <property type="entry name" value="Znf_RING/FYVE/PHD"/>
</dbReference>
<dbReference type="OrthoDB" id="687730at2759"/>
<dbReference type="SUPFAM" id="SSF57850">
    <property type="entry name" value="RING/U-box"/>
    <property type="match status" value="1"/>
</dbReference>
<organism evidence="4 5">
    <name type="scientific">Dioscorea zingiberensis</name>
    <dbReference type="NCBI Taxonomy" id="325984"/>
    <lineage>
        <taxon>Eukaryota</taxon>
        <taxon>Viridiplantae</taxon>
        <taxon>Streptophyta</taxon>
        <taxon>Embryophyta</taxon>
        <taxon>Tracheophyta</taxon>
        <taxon>Spermatophyta</taxon>
        <taxon>Magnoliopsida</taxon>
        <taxon>Liliopsida</taxon>
        <taxon>Dioscoreales</taxon>
        <taxon>Dioscoreaceae</taxon>
        <taxon>Dioscorea</taxon>
    </lineage>
</organism>
<dbReference type="InterPro" id="IPR051266">
    <property type="entry name" value="CLCR"/>
</dbReference>
<dbReference type="InterPro" id="IPR058209">
    <property type="entry name" value="TPR_BSK1_C"/>
</dbReference>
<dbReference type="GO" id="GO:0008270">
    <property type="term" value="F:zinc ion binding"/>
    <property type="evidence" value="ECO:0007669"/>
    <property type="project" value="UniProtKB-KW"/>
</dbReference>
<keyword evidence="1" id="KW-0862">Zinc</keyword>
<keyword evidence="5" id="KW-1185">Reference proteome</keyword>
<gene>
    <name evidence="4" type="ORF">J5N97_027908</name>
</gene>
<feature type="transmembrane region" description="Helical" evidence="2">
    <location>
        <begin position="214"/>
        <end position="239"/>
    </location>
</feature>
<dbReference type="EMBL" id="JAGGNH010000009">
    <property type="protein sequence ID" value="KAJ0962786.1"/>
    <property type="molecule type" value="Genomic_DNA"/>
</dbReference>
<sequence>MQNRCIICAQSVKRGQGTAVFTAECSHSFHFPCILTHIHNHGCLVCLVCSAVWRQASFLSSIHQNSSGPDPKHGNGDHCRRNKEAAKPNKLYDDDEPLLLSSSGGRVGGVGSRFVLILEEADDDDKDVEFQGFSVAQSPPTGSLYPPTFVASIGGGVLGVDVSVVPMVRWWPEVGATKTTWLRLKQNLIDAIGNENGGCSWYKLIFKDPTSKRLYFYISYLTTTFKLSGFSIPLPLLLVRKTLVFFMWTNQMHETLNSTKHGDRAFRAKDFVTAIDYYTQVAITSKA</sequence>
<dbReference type="PANTHER" id="PTHR10579">
    <property type="entry name" value="CALCIUM-ACTIVATED CHLORIDE CHANNEL REGULATOR"/>
    <property type="match status" value="1"/>
</dbReference>
<accession>A0A9D5BY95</accession>
<dbReference type="SMART" id="SM00184">
    <property type="entry name" value="RING"/>
    <property type="match status" value="1"/>
</dbReference>
<evidence type="ECO:0000259" key="3">
    <source>
        <dbReference type="PROSITE" id="PS50089"/>
    </source>
</evidence>
<dbReference type="Gene3D" id="3.30.40.10">
    <property type="entry name" value="Zinc/RING finger domain, C3HC4 (zinc finger)"/>
    <property type="match status" value="1"/>
</dbReference>
<keyword evidence="1" id="KW-0479">Metal-binding</keyword>
<keyword evidence="2" id="KW-0472">Membrane</keyword>